<dbReference type="SMART" id="SM00530">
    <property type="entry name" value="HTH_XRE"/>
    <property type="match status" value="1"/>
</dbReference>
<dbReference type="PROSITE" id="PS50943">
    <property type="entry name" value="HTH_CROC1"/>
    <property type="match status" value="1"/>
</dbReference>
<organism evidence="2 3">
    <name type="scientific">Nitrosomonas marina</name>
    <dbReference type="NCBI Taxonomy" id="917"/>
    <lineage>
        <taxon>Bacteria</taxon>
        <taxon>Pseudomonadati</taxon>
        <taxon>Pseudomonadota</taxon>
        <taxon>Betaproteobacteria</taxon>
        <taxon>Nitrosomonadales</taxon>
        <taxon>Nitrosomonadaceae</taxon>
        <taxon>Nitrosomonas</taxon>
    </lineage>
</organism>
<dbReference type="Gene3D" id="1.10.260.40">
    <property type="entry name" value="lambda repressor-like DNA-binding domains"/>
    <property type="match status" value="1"/>
</dbReference>
<proteinExistence type="predicted"/>
<dbReference type="OrthoDB" id="9090778at2"/>
<dbReference type="EMBL" id="FOIA01000025">
    <property type="protein sequence ID" value="SET41091.1"/>
    <property type="molecule type" value="Genomic_DNA"/>
</dbReference>
<keyword evidence="3" id="KW-1185">Reference proteome</keyword>
<feature type="domain" description="HTH cro/C1-type" evidence="1">
    <location>
        <begin position="26"/>
        <end position="83"/>
    </location>
</feature>
<dbReference type="Pfam" id="PF13560">
    <property type="entry name" value="HTH_31"/>
    <property type="match status" value="1"/>
</dbReference>
<dbReference type="SUPFAM" id="SSF47413">
    <property type="entry name" value="lambda repressor-like DNA-binding domains"/>
    <property type="match status" value="1"/>
</dbReference>
<dbReference type="GO" id="GO:0003677">
    <property type="term" value="F:DNA binding"/>
    <property type="evidence" value="ECO:0007669"/>
    <property type="project" value="InterPro"/>
</dbReference>
<dbReference type="RefSeq" id="WP_090659950.1">
    <property type="nucleotide sequence ID" value="NZ_FOIA01000025.1"/>
</dbReference>
<dbReference type="InterPro" id="IPR001387">
    <property type="entry name" value="Cro/C1-type_HTH"/>
</dbReference>
<evidence type="ECO:0000259" key="1">
    <source>
        <dbReference type="PROSITE" id="PS50943"/>
    </source>
</evidence>
<evidence type="ECO:0000313" key="3">
    <source>
        <dbReference type="Proteomes" id="UP000199345"/>
    </source>
</evidence>
<dbReference type="InterPro" id="IPR010982">
    <property type="entry name" value="Lambda_DNA-bd_dom_sf"/>
</dbReference>
<accession>A0A1I0E7V6</accession>
<dbReference type="CDD" id="cd00093">
    <property type="entry name" value="HTH_XRE"/>
    <property type="match status" value="1"/>
</dbReference>
<protein>
    <submittedName>
        <fullName evidence="2">Helix-turn-helix domain-containing protein</fullName>
    </submittedName>
</protein>
<gene>
    <name evidence="2" type="ORF">SAMN05216326_12551</name>
</gene>
<dbReference type="Proteomes" id="UP000199345">
    <property type="component" value="Unassembled WGS sequence"/>
</dbReference>
<reference evidence="3" key="1">
    <citation type="submission" date="2016-10" db="EMBL/GenBank/DDBJ databases">
        <authorList>
            <person name="Varghese N."/>
            <person name="Submissions S."/>
        </authorList>
    </citation>
    <scope>NUCLEOTIDE SEQUENCE [LARGE SCALE GENOMIC DNA]</scope>
    <source>
        <strain evidence="3">Nm71</strain>
    </source>
</reference>
<sequence length="215" mass="24734">MSKKSEDSPSSPAARVALARSIGKRLKMARERAGFTQVDAAEQLGYTNSSKLAKVERATDTNSVPLWLILRAARVYETSIDFIFGETDDWEIGYKSWIERDVSKWVFTANEQFHLREMEILKSLMMRTKVIHDSVEDMSYVSQELEQAMRRFIELNSGFETDMRGGSRLLAAIEKVCETAKRGKKRVDMFGKECNRRFKQKDPQPTLDLQFDSES</sequence>
<name>A0A1I0E7V6_9PROT</name>
<evidence type="ECO:0000313" key="2">
    <source>
        <dbReference type="EMBL" id="SET41091.1"/>
    </source>
</evidence>
<dbReference type="AlphaFoldDB" id="A0A1I0E7V6"/>